<reference evidence="3 4" key="1">
    <citation type="submission" date="2018-10" db="EMBL/GenBank/DDBJ databases">
        <title>Sequencing the genomes of 1000 actinobacteria strains.</title>
        <authorList>
            <person name="Klenk H.-P."/>
        </authorList>
    </citation>
    <scope>NUCLEOTIDE SEQUENCE [LARGE SCALE GENOMIC DNA]</scope>
    <source>
        <strain evidence="3 4">DSM 43800</strain>
    </source>
</reference>
<keyword evidence="4" id="KW-1185">Reference proteome</keyword>
<feature type="compositionally biased region" description="Polar residues" evidence="1">
    <location>
        <begin position="25"/>
        <end position="35"/>
    </location>
</feature>
<evidence type="ECO:0000256" key="2">
    <source>
        <dbReference type="SAM" id="SignalP"/>
    </source>
</evidence>
<protein>
    <recommendedName>
        <fullName evidence="5">Secreted protein</fullName>
    </recommendedName>
</protein>
<evidence type="ECO:0008006" key="5">
    <source>
        <dbReference type="Google" id="ProtNLM"/>
    </source>
</evidence>
<feature type="signal peptide" evidence="2">
    <location>
        <begin position="1"/>
        <end position="21"/>
    </location>
</feature>
<evidence type="ECO:0000256" key="1">
    <source>
        <dbReference type="SAM" id="MobiDB-lite"/>
    </source>
</evidence>
<evidence type="ECO:0000313" key="4">
    <source>
        <dbReference type="Proteomes" id="UP000282084"/>
    </source>
</evidence>
<dbReference type="PROSITE" id="PS51257">
    <property type="entry name" value="PROKAR_LIPOPROTEIN"/>
    <property type="match status" value="1"/>
</dbReference>
<dbReference type="EMBL" id="RBXO01000001">
    <property type="protein sequence ID" value="RKT55584.1"/>
    <property type="molecule type" value="Genomic_DNA"/>
</dbReference>
<keyword evidence="2" id="KW-0732">Signal</keyword>
<feature type="region of interest" description="Disordered" evidence="1">
    <location>
        <begin position="21"/>
        <end position="47"/>
    </location>
</feature>
<comment type="caution">
    <text evidence="3">The sequence shown here is derived from an EMBL/GenBank/DDBJ whole genome shotgun (WGS) entry which is preliminary data.</text>
</comment>
<sequence length="168" mass="17486">MTLRVPLAAVVVLLLAACGGAPETTPGSTPRNTQEAAPKNTPGSGPEAALKALAAAADAQDDEAVRKLVCPERWSESRTFAAKKAEAAQLDPRLADIRYRITAKEVRDPTDTAATGLLDVEVEGVPDDLPPAAQSGLDAMEAPIPVALLGPDQTIKLVKQGDAWVACR</sequence>
<organism evidence="3 4">
    <name type="scientific">Saccharothrix australiensis</name>
    <dbReference type="NCBI Taxonomy" id="2072"/>
    <lineage>
        <taxon>Bacteria</taxon>
        <taxon>Bacillati</taxon>
        <taxon>Actinomycetota</taxon>
        <taxon>Actinomycetes</taxon>
        <taxon>Pseudonocardiales</taxon>
        <taxon>Pseudonocardiaceae</taxon>
        <taxon>Saccharothrix</taxon>
    </lineage>
</organism>
<accession>A0A495W2G4</accession>
<dbReference type="OrthoDB" id="3696428at2"/>
<gene>
    <name evidence="3" type="ORF">C8E97_4261</name>
</gene>
<name>A0A495W2G4_9PSEU</name>
<feature type="chain" id="PRO_5039366796" description="Secreted protein" evidence="2">
    <location>
        <begin position="22"/>
        <end position="168"/>
    </location>
</feature>
<dbReference type="AlphaFoldDB" id="A0A495W2G4"/>
<dbReference type="Proteomes" id="UP000282084">
    <property type="component" value="Unassembled WGS sequence"/>
</dbReference>
<evidence type="ECO:0000313" key="3">
    <source>
        <dbReference type="EMBL" id="RKT55584.1"/>
    </source>
</evidence>
<proteinExistence type="predicted"/>
<dbReference type="RefSeq" id="WP_121007263.1">
    <property type="nucleotide sequence ID" value="NZ_RBXO01000001.1"/>
</dbReference>